<dbReference type="EMBL" id="JNBS01001742">
    <property type="protein sequence ID" value="OQS00182.1"/>
    <property type="molecule type" value="Genomic_DNA"/>
</dbReference>
<comment type="caution">
    <text evidence="1">The sequence shown here is derived from an EMBL/GenBank/DDBJ whole genome shotgun (WGS) entry which is preliminary data.</text>
</comment>
<organism evidence="1 2">
    <name type="scientific">Thraustotheca clavata</name>
    <dbReference type="NCBI Taxonomy" id="74557"/>
    <lineage>
        <taxon>Eukaryota</taxon>
        <taxon>Sar</taxon>
        <taxon>Stramenopiles</taxon>
        <taxon>Oomycota</taxon>
        <taxon>Saprolegniomycetes</taxon>
        <taxon>Saprolegniales</taxon>
        <taxon>Achlyaceae</taxon>
        <taxon>Thraustotheca</taxon>
    </lineage>
</organism>
<proteinExistence type="predicted"/>
<keyword evidence="2" id="KW-1185">Reference proteome</keyword>
<name>A0A1V9ZQ81_9STRA</name>
<gene>
    <name evidence="1" type="ORF">THRCLA_06163</name>
</gene>
<dbReference type="OrthoDB" id="92853at2759"/>
<evidence type="ECO:0000313" key="2">
    <source>
        <dbReference type="Proteomes" id="UP000243217"/>
    </source>
</evidence>
<protein>
    <recommendedName>
        <fullName evidence="3">START domain-containing protein</fullName>
    </recommendedName>
</protein>
<evidence type="ECO:0000313" key="1">
    <source>
        <dbReference type="EMBL" id="OQS00182.1"/>
    </source>
</evidence>
<dbReference type="AlphaFoldDB" id="A0A1V9ZQ81"/>
<dbReference type="Proteomes" id="UP000243217">
    <property type="component" value="Unassembled WGS sequence"/>
</dbReference>
<sequence>MERYVERAKAEKFLLEDGQDVEASILLRVEPAKAYALWATKCWGSKLPLQVGQVRETHQGREKLSVVAAPEEGNESDRIASVHYELIENQGWFFHGYKAMVSFVPDSKNSANTLVIWVVKYDPTQTGNVFCCGGSVLRLVSRNYLKNQLEKLQSS</sequence>
<reference evidence="1 2" key="1">
    <citation type="journal article" date="2014" name="Genome Biol. Evol.">
        <title>The secreted proteins of Achlya hypogyna and Thraustotheca clavata identify the ancestral oomycete secretome and reveal gene acquisitions by horizontal gene transfer.</title>
        <authorList>
            <person name="Misner I."/>
            <person name="Blouin N."/>
            <person name="Leonard G."/>
            <person name="Richards T.A."/>
            <person name="Lane C.E."/>
        </authorList>
    </citation>
    <scope>NUCLEOTIDE SEQUENCE [LARGE SCALE GENOMIC DNA]</scope>
    <source>
        <strain evidence="1 2">ATCC 34112</strain>
    </source>
</reference>
<evidence type="ECO:0008006" key="3">
    <source>
        <dbReference type="Google" id="ProtNLM"/>
    </source>
</evidence>
<accession>A0A1V9ZQ81</accession>